<evidence type="ECO:0000256" key="2">
    <source>
        <dbReference type="ARBA" id="ARBA00022801"/>
    </source>
</evidence>
<reference evidence="5" key="1">
    <citation type="submission" date="2021-03" db="EMBL/GenBank/DDBJ databases">
        <title>Comamonas denitrificans.</title>
        <authorList>
            <person name="Finster K."/>
        </authorList>
    </citation>
    <scope>NUCLEOTIDE SEQUENCE</scope>
    <source>
        <strain evidence="5">MM2021_4</strain>
    </source>
</reference>
<feature type="domain" description="Alpha/beta hydrolase fold-3" evidence="4">
    <location>
        <begin position="77"/>
        <end position="282"/>
    </location>
</feature>
<protein>
    <submittedName>
        <fullName evidence="5">Alpha/beta hydrolase</fullName>
    </submittedName>
</protein>
<dbReference type="EMBL" id="JAFNME010000014">
    <property type="protein sequence ID" value="MBO1249738.1"/>
    <property type="molecule type" value="Genomic_DNA"/>
</dbReference>
<dbReference type="PROSITE" id="PS01173">
    <property type="entry name" value="LIPASE_GDXG_HIS"/>
    <property type="match status" value="1"/>
</dbReference>
<sequence>MAGVLRGLHRAKRPALHSLSPAQARMAYAAGSDVLELGKPALPWVEALRIPARDGTALPAVLFAPRQATETAHLPVLLYLHGGGFTVGSVQTHEVLCRRLAQQADCAVVSLDYRLAPEFKFPTALHDAWDALQWLSVHGPALGLDTARLAVGGDSAGGTLAAVCAALARDAGLDLALQLLIYPGTSAHQDSPSQQRYAQGLVLERAAIDWFFGHYLNTPADREDWRFAPLLLPDAQGLAPAHVCLAELDPMVDEGVDYADLLRMAGVPVSLEIYKGVTHEFIKMGRAIPEARQAQHDIAQALRQAFAIDPMRGKPCRSGQGQERGRQSRPGGLDWF</sequence>
<accession>A0A939KEU8</accession>
<dbReference type="GO" id="GO:0019433">
    <property type="term" value="P:triglyceride catabolic process"/>
    <property type="evidence" value="ECO:0007669"/>
    <property type="project" value="TreeGrafter"/>
</dbReference>
<dbReference type="SUPFAM" id="SSF53474">
    <property type="entry name" value="alpha/beta-Hydrolases"/>
    <property type="match status" value="1"/>
</dbReference>
<dbReference type="InterPro" id="IPR013094">
    <property type="entry name" value="AB_hydrolase_3"/>
</dbReference>
<keyword evidence="2 5" id="KW-0378">Hydrolase</keyword>
<dbReference type="Pfam" id="PF07859">
    <property type="entry name" value="Abhydrolase_3"/>
    <property type="match status" value="1"/>
</dbReference>
<comment type="similarity">
    <text evidence="1">Belongs to the 'GDXG' lipolytic enzyme family.</text>
</comment>
<dbReference type="InterPro" id="IPR029058">
    <property type="entry name" value="AB_hydrolase_fold"/>
</dbReference>
<feature type="region of interest" description="Disordered" evidence="3">
    <location>
        <begin position="311"/>
        <end position="336"/>
    </location>
</feature>
<dbReference type="Gene3D" id="3.40.50.1820">
    <property type="entry name" value="alpha/beta hydrolase"/>
    <property type="match status" value="1"/>
</dbReference>
<dbReference type="GO" id="GO:0004806">
    <property type="term" value="F:triacylglycerol lipase activity"/>
    <property type="evidence" value="ECO:0007669"/>
    <property type="project" value="TreeGrafter"/>
</dbReference>
<keyword evidence="6" id="KW-1185">Reference proteome</keyword>
<dbReference type="AlphaFoldDB" id="A0A939KEU8"/>
<evidence type="ECO:0000313" key="5">
    <source>
        <dbReference type="EMBL" id="MBO1249738.1"/>
    </source>
</evidence>
<proteinExistence type="inferred from homology"/>
<dbReference type="PANTHER" id="PTHR23025">
    <property type="entry name" value="TRIACYLGLYCEROL LIPASE"/>
    <property type="match status" value="1"/>
</dbReference>
<dbReference type="GO" id="GO:0005829">
    <property type="term" value="C:cytosol"/>
    <property type="evidence" value="ECO:0007669"/>
    <property type="project" value="TreeGrafter"/>
</dbReference>
<dbReference type="Proteomes" id="UP000664731">
    <property type="component" value="Unassembled WGS sequence"/>
</dbReference>
<evidence type="ECO:0000256" key="3">
    <source>
        <dbReference type="SAM" id="MobiDB-lite"/>
    </source>
</evidence>
<name>A0A939KEU8_9BURK</name>
<dbReference type="PANTHER" id="PTHR23025:SF3">
    <property type="entry name" value="HORMONE-SENSITIVE LIPASE"/>
    <property type="match status" value="1"/>
</dbReference>
<dbReference type="GO" id="GO:0004771">
    <property type="term" value="F:sterol ester esterase activity"/>
    <property type="evidence" value="ECO:0007669"/>
    <property type="project" value="TreeGrafter"/>
</dbReference>
<gene>
    <name evidence="5" type="ORF">J1777_07875</name>
</gene>
<comment type="caution">
    <text evidence="5">The sequence shown here is derived from an EMBL/GenBank/DDBJ whole genome shotgun (WGS) entry which is preliminary data.</text>
</comment>
<evidence type="ECO:0000313" key="6">
    <source>
        <dbReference type="Proteomes" id="UP000664731"/>
    </source>
</evidence>
<evidence type="ECO:0000259" key="4">
    <source>
        <dbReference type="Pfam" id="PF07859"/>
    </source>
</evidence>
<evidence type="ECO:0000256" key="1">
    <source>
        <dbReference type="ARBA" id="ARBA00010515"/>
    </source>
</evidence>
<organism evidence="5 6">
    <name type="scientific">Comamonas denitrificans</name>
    <dbReference type="NCBI Taxonomy" id="117506"/>
    <lineage>
        <taxon>Bacteria</taxon>
        <taxon>Pseudomonadati</taxon>
        <taxon>Pseudomonadota</taxon>
        <taxon>Betaproteobacteria</taxon>
        <taxon>Burkholderiales</taxon>
        <taxon>Comamonadaceae</taxon>
        <taxon>Comamonas</taxon>
    </lineage>
</organism>
<dbReference type="InterPro" id="IPR002168">
    <property type="entry name" value="Lipase_GDXG_HIS_AS"/>
</dbReference>